<feature type="compositionally biased region" description="Pro residues" evidence="1">
    <location>
        <begin position="147"/>
        <end position="160"/>
    </location>
</feature>
<protein>
    <submittedName>
        <fullName evidence="3">Uncharacterized protein</fullName>
    </submittedName>
</protein>
<evidence type="ECO:0000313" key="3">
    <source>
        <dbReference type="EMBL" id="EJK56964.1"/>
    </source>
</evidence>
<sequence length="221" mass="22477">MYSAGGQAFISSSSFDVDDGRVRSAATTAAAAFFFLLLILFFRPIFLHTAQLYSATHSGPGPLLGRGWGPGGAIVDKPGLSKHGHDGHTGVRRGEAEGEAGRGGVDVDALPCHHQEVGGTGGTATGKVSNAVASSDPAKNTAQKAKPTPPPTPRTDPPFSGPWGPSPAGGFGETEASASHAVFVGRGGPQSHRGPGKGGTDPPCSFDRLHFATTRVAKVLC</sequence>
<evidence type="ECO:0000256" key="2">
    <source>
        <dbReference type="SAM" id="Phobius"/>
    </source>
</evidence>
<keyword evidence="2" id="KW-0812">Transmembrane</keyword>
<feature type="transmembrane region" description="Helical" evidence="2">
    <location>
        <begin position="22"/>
        <end position="42"/>
    </location>
</feature>
<name>K0RWW9_THAOC</name>
<feature type="compositionally biased region" description="Low complexity" evidence="1">
    <location>
        <begin position="137"/>
        <end position="146"/>
    </location>
</feature>
<dbReference type="EMBL" id="AGNL01030019">
    <property type="protein sequence ID" value="EJK56964.1"/>
    <property type="molecule type" value="Genomic_DNA"/>
</dbReference>
<dbReference type="Proteomes" id="UP000266841">
    <property type="component" value="Unassembled WGS sequence"/>
</dbReference>
<evidence type="ECO:0000256" key="1">
    <source>
        <dbReference type="SAM" id="MobiDB-lite"/>
    </source>
</evidence>
<feature type="region of interest" description="Disordered" evidence="1">
    <location>
        <begin position="78"/>
        <end position="206"/>
    </location>
</feature>
<keyword evidence="2" id="KW-0472">Membrane</keyword>
<reference evidence="3 4" key="1">
    <citation type="journal article" date="2012" name="Genome Biol.">
        <title>Genome and low-iron response of an oceanic diatom adapted to chronic iron limitation.</title>
        <authorList>
            <person name="Lommer M."/>
            <person name="Specht M."/>
            <person name="Roy A.S."/>
            <person name="Kraemer L."/>
            <person name="Andreson R."/>
            <person name="Gutowska M.A."/>
            <person name="Wolf J."/>
            <person name="Bergner S.V."/>
            <person name="Schilhabel M.B."/>
            <person name="Klostermeier U.C."/>
            <person name="Beiko R.G."/>
            <person name="Rosenstiel P."/>
            <person name="Hippler M."/>
            <person name="Laroche J."/>
        </authorList>
    </citation>
    <scope>NUCLEOTIDE SEQUENCE [LARGE SCALE GENOMIC DNA]</scope>
    <source>
        <strain evidence="3 4">CCMP1005</strain>
    </source>
</reference>
<dbReference type="AlphaFoldDB" id="K0RWW9"/>
<comment type="caution">
    <text evidence="3">The sequence shown here is derived from an EMBL/GenBank/DDBJ whole genome shotgun (WGS) entry which is preliminary data.</text>
</comment>
<organism evidence="3 4">
    <name type="scientific">Thalassiosira oceanica</name>
    <name type="common">Marine diatom</name>
    <dbReference type="NCBI Taxonomy" id="159749"/>
    <lineage>
        <taxon>Eukaryota</taxon>
        <taxon>Sar</taxon>
        <taxon>Stramenopiles</taxon>
        <taxon>Ochrophyta</taxon>
        <taxon>Bacillariophyta</taxon>
        <taxon>Coscinodiscophyceae</taxon>
        <taxon>Thalassiosirophycidae</taxon>
        <taxon>Thalassiosirales</taxon>
        <taxon>Thalassiosiraceae</taxon>
        <taxon>Thalassiosira</taxon>
    </lineage>
</organism>
<keyword evidence="2" id="KW-1133">Transmembrane helix</keyword>
<gene>
    <name evidence="3" type="ORF">THAOC_23047</name>
</gene>
<evidence type="ECO:0000313" key="4">
    <source>
        <dbReference type="Proteomes" id="UP000266841"/>
    </source>
</evidence>
<keyword evidence="4" id="KW-1185">Reference proteome</keyword>
<proteinExistence type="predicted"/>
<accession>K0RWW9</accession>
<feature type="compositionally biased region" description="Basic and acidic residues" evidence="1">
    <location>
        <begin position="83"/>
        <end position="100"/>
    </location>
</feature>